<proteinExistence type="predicted"/>
<gene>
    <name evidence="1" type="ORF">D6C78_07205</name>
</gene>
<name>A0A4T0BQT0_AURPU</name>
<dbReference type="EMBL" id="QZBZ01000176">
    <property type="protein sequence ID" value="TIA33932.1"/>
    <property type="molecule type" value="Genomic_DNA"/>
</dbReference>
<comment type="caution">
    <text evidence="1">The sequence shown here is derived from an EMBL/GenBank/DDBJ whole genome shotgun (WGS) entry which is preliminary data.</text>
</comment>
<organism evidence="1 2">
    <name type="scientific">Aureobasidium pullulans</name>
    <name type="common">Black yeast</name>
    <name type="synonym">Pullularia pullulans</name>
    <dbReference type="NCBI Taxonomy" id="5580"/>
    <lineage>
        <taxon>Eukaryota</taxon>
        <taxon>Fungi</taxon>
        <taxon>Dikarya</taxon>
        <taxon>Ascomycota</taxon>
        <taxon>Pezizomycotina</taxon>
        <taxon>Dothideomycetes</taxon>
        <taxon>Dothideomycetidae</taxon>
        <taxon>Dothideales</taxon>
        <taxon>Saccotheciaceae</taxon>
        <taxon>Aureobasidium</taxon>
    </lineage>
</organism>
<dbReference type="AlphaFoldDB" id="A0A4T0BQT0"/>
<evidence type="ECO:0000313" key="2">
    <source>
        <dbReference type="Proteomes" id="UP000308724"/>
    </source>
</evidence>
<sequence length="364" mass="40742">MTSGPPLQLPPTSVGTLSHAYTSHISDCARTSVYYLYSSSFSATTLASLCDSLTTSYVRDILGDESAEDYQRFLTRVSTPFARVQDCVKHHFETLDKWILEHQVPNEDIGIYPSSIVVFEKNEKEALLVHVDCISKRWHIGSIRLPATNLALDLTSLMMGDEWFGDLCYKYGVSVPQNDPAIDGNWKDHKKEETGAWKNNAPRFAVFSTGMSHALPVKSMLDDAHDDAPFGHQDVELFGLTGGRYLGDKDQLRAQFLVYVAADQRGEKRHEGKGPCLSCKPLHKSIFIEVDDPDPRTNGVLVSRMKWSQDTEEKTDDQLTEIGKKAEITTRRVGVAFAVAAAKAMAMDDLTLQPEIWKKKKKKI</sequence>
<accession>A0A4T0BQT0</accession>
<dbReference type="Proteomes" id="UP000308724">
    <property type="component" value="Unassembled WGS sequence"/>
</dbReference>
<reference evidence="1 2" key="1">
    <citation type="submission" date="2018-10" db="EMBL/GenBank/DDBJ databases">
        <title>Fifty Aureobasidium pullulans genomes reveal a recombining polyextremotolerant generalist.</title>
        <authorList>
            <person name="Gostincar C."/>
            <person name="Turk M."/>
            <person name="Zajc J."/>
            <person name="Gunde-Cimerman N."/>
        </authorList>
    </citation>
    <scope>NUCLEOTIDE SEQUENCE [LARGE SCALE GENOMIC DNA]</scope>
    <source>
        <strain evidence="1 2">EXF-1645</strain>
    </source>
</reference>
<evidence type="ECO:0000313" key="1">
    <source>
        <dbReference type="EMBL" id="TIA33932.1"/>
    </source>
</evidence>
<protein>
    <submittedName>
        <fullName evidence="1">Uncharacterized protein</fullName>
    </submittedName>
</protein>